<dbReference type="CDD" id="cd12148">
    <property type="entry name" value="fungal_TF_MHR"/>
    <property type="match status" value="1"/>
</dbReference>
<keyword evidence="7" id="KW-1185">Reference proteome</keyword>
<dbReference type="PROSITE" id="PS50048">
    <property type="entry name" value="ZN2_CY6_FUNGAL_2"/>
    <property type="match status" value="1"/>
</dbReference>
<dbReference type="Proteomes" id="UP000799424">
    <property type="component" value="Unassembled WGS sequence"/>
</dbReference>
<dbReference type="GO" id="GO:0000981">
    <property type="term" value="F:DNA-binding transcription factor activity, RNA polymerase II-specific"/>
    <property type="evidence" value="ECO:0007669"/>
    <property type="project" value="InterPro"/>
</dbReference>
<dbReference type="PANTHER" id="PTHR47840:SF1">
    <property type="entry name" value="ZN(II)2CYS6 TRANSCRIPTION FACTOR (EUROFUNG)"/>
    <property type="match status" value="1"/>
</dbReference>
<dbReference type="InterPro" id="IPR001138">
    <property type="entry name" value="Zn2Cys6_DnaBD"/>
</dbReference>
<feature type="domain" description="Zn(2)-C6 fungal-type" evidence="5">
    <location>
        <begin position="25"/>
        <end position="56"/>
    </location>
</feature>
<keyword evidence="1" id="KW-0805">Transcription regulation</keyword>
<evidence type="ECO:0000256" key="3">
    <source>
        <dbReference type="ARBA" id="ARBA00023242"/>
    </source>
</evidence>
<dbReference type="PROSITE" id="PS00463">
    <property type="entry name" value="ZN2_CY6_FUNGAL_1"/>
    <property type="match status" value="1"/>
</dbReference>
<keyword evidence="2" id="KW-0804">Transcription</keyword>
<dbReference type="Gene3D" id="4.10.240.10">
    <property type="entry name" value="Zn(2)-C6 fungal-type DNA-binding domain"/>
    <property type="match status" value="1"/>
</dbReference>
<dbReference type="Pfam" id="PF00172">
    <property type="entry name" value="Zn_clus"/>
    <property type="match status" value="1"/>
</dbReference>
<evidence type="ECO:0000256" key="1">
    <source>
        <dbReference type="ARBA" id="ARBA00023015"/>
    </source>
</evidence>
<gene>
    <name evidence="6" type="ORF">CC86DRAFT_366501</name>
</gene>
<evidence type="ECO:0000256" key="2">
    <source>
        <dbReference type="ARBA" id="ARBA00023163"/>
    </source>
</evidence>
<dbReference type="CDD" id="cd00067">
    <property type="entry name" value="GAL4"/>
    <property type="match status" value="1"/>
</dbReference>
<accession>A0A6A7ADQ6</accession>
<evidence type="ECO:0000259" key="5">
    <source>
        <dbReference type="PROSITE" id="PS50048"/>
    </source>
</evidence>
<name>A0A6A7ADQ6_9PLEO</name>
<dbReference type="GO" id="GO:0008270">
    <property type="term" value="F:zinc ion binding"/>
    <property type="evidence" value="ECO:0007669"/>
    <property type="project" value="InterPro"/>
</dbReference>
<protein>
    <recommendedName>
        <fullName evidence="5">Zn(2)-C6 fungal-type domain-containing protein</fullName>
    </recommendedName>
</protein>
<organism evidence="6 7">
    <name type="scientific">Ophiobolus disseminans</name>
    <dbReference type="NCBI Taxonomy" id="1469910"/>
    <lineage>
        <taxon>Eukaryota</taxon>
        <taxon>Fungi</taxon>
        <taxon>Dikarya</taxon>
        <taxon>Ascomycota</taxon>
        <taxon>Pezizomycotina</taxon>
        <taxon>Dothideomycetes</taxon>
        <taxon>Pleosporomycetidae</taxon>
        <taxon>Pleosporales</taxon>
        <taxon>Pleosporineae</taxon>
        <taxon>Phaeosphaeriaceae</taxon>
        <taxon>Ophiobolus</taxon>
    </lineage>
</organism>
<reference evidence="6" key="1">
    <citation type="journal article" date="2020" name="Stud. Mycol.">
        <title>101 Dothideomycetes genomes: a test case for predicting lifestyles and emergence of pathogens.</title>
        <authorList>
            <person name="Haridas S."/>
            <person name="Albert R."/>
            <person name="Binder M."/>
            <person name="Bloem J."/>
            <person name="Labutti K."/>
            <person name="Salamov A."/>
            <person name="Andreopoulos B."/>
            <person name="Baker S."/>
            <person name="Barry K."/>
            <person name="Bills G."/>
            <person name="Bluhm B."/>
            <person name="Cannon C."/>
            <person name="Castanera R."/>
            <person name="Culley D."/>
            <person name="Daum C."/>
            <person name="Ezra D."/>
            <person name="Gonzalez J."/>
            <person name="Henrissat B."/>
            <person name="Kuo A."/>
            <person name="Liang C."/>
            <person name="Lipzen A."/>
            <person name="Lutzoni F."/>
            <person name="Magnuson J."/>
            <person name="Mondo S."/>
            <person name="Nolan M."/>
            <person name="Ohm R."/>
            <person name="Pangilinan J."/>
            <person name="Park H.-J."/>
            <person name="Ramirez L."/>
            <person name="Alfaro M."/>
            <person name="Sun H."/>
            <person name="Tritt A."/>
            <person name="Yoshinaga Y."/>
            <person name="Zwiers L.-H."/>
            <person name="Turgeon B."/>
            <person name="Goodwin S."/>
            <person name="Spatafora J."/>
            <person name="Crous P."/>
            <person name="Grigoriev I."/>
        </authorList>
    </citation>
    <scope>NUCLEOTIDE SEQUENCE</scope>
    <source>
        <strain evidence="6">CBS 113818</strain>
    </source>
</reference>
<evidence type="ECO:0000313" key="6">
    <source>
        <dbReference type="EMBL" id="KAF2831014.1"/>
    </source>
</evidence>
<keyword evidence="3" id="KW-0539">Nucleus</keyword>
<dbReference type="OrthoDB" id="5392779at2759"/>
<dbReference type="AlphaFoldDB" id="A0A6A7ADQ6"/>
<dbReference type="SUPFAM" id="SSF57701">
    <property type="entry name" value="Zn2/Cys6 DNA-binding domain"/>
    <property type="match status" value="1"/>
</dbReference>
<dbReference type="SMART" id="SM00066">
    <property type="entry name" value="GAL4"/>
    <property type="match status" value="1"/>
</dbReference>
<sequence length="737" mass="82879">MDKDAGSTSPEPDSKRRKLRKGTTSCWDCKKRKVKCTFDATSNTICISCRRRGAPCIGQDKPEDEVQAHAKANRDALLDRMQRVESLLEHLVEARDDRKKKTARSGFNLPTPGTLGYRTPDSDNQEYDSVVVRGPGEGWDEPRVTTAAPGIRISDECAKLSEELVKAFPCQSDIDVLCKSDYVTTYYCHQIFTKSGDVPESEAFNFVNDIAQIPEPSTTPPVLVAKRMLIFASFLQYYRSHRIHGLTEHPVVIMDRLVDTAVRLVTTNEKVMGCIEGLECTILEGVFHSNSGSLRRAWLAFRKAMVLAQLMRIDLPNPPLIASNGSVAKINPKFMWFRIVYMDSYLSLMLGLPHGGQETHMGSDVPGETPTCKLERAHTLVARRIIDRNRSDALSQDFTVTQALDQELLNAARALPDEYWFQPDYSNLRPNSREAFWETMRLADHLVHYNLVHLLHLPYLLRDDKESSDYAYSKTTCVHASREILYRVIAYHSFNCDMVTLYCRTADFFALMASMTILLAHIDGNRREVKDWRAHQRFSDRAIVSQFLHVLDEEAKHTHNFLTVGSVKTLQCLLDIESETARGEGRTAEDTVGCVENYWSELSLTIPYLGIIKIGRKGITKDWSAATNTLQPMIDEIPESVHVANHFFSAAGFGDALQQGSQASLFPVVPDVRPGQPLPVTSAVVQAELDFEQHQLQHPGLMAGVNDWAFQGVDGAFFDSIMRGTADWDPTLQGNIM</sequence>
<dbReference type="InterPro" id="IPR036864">
    <property type="entry name" value="Zn2-C6_fun-type_DNA-bd_sf"/>
</dbReference>
<proteinExistence type="predicted"/>
<evidence type="ECO:0000313" key="7">
    <source>
        <dbReference type="Proteomes" id="UP000799424"/>
    </source>
</evidence>
<dbReference type="PANTHER" id="PTHR47840">
    <property type="entry name" value="ZN(II)2CYS6 TRANSCRIPTION FACTOR (EUROFUNG)-RELATED"/>
    <property type="match status" value="1"/>
</dbReference>
<dbReference type="EMBL" id="MU006218">
    <property type="protein sequence ID" value="KAF2831014.1"/>
    <property type="molecule type" value="Genomic_DNA"/>
</dbReference>
<evidence type="ECO:0000256" key="4">
    <source>
        <dbReference type="SAM" id="MobiDB-lite"/>
    </source>
</evidence>
<feature type="region of interest" description="Disordered" evidence="4">
    <location>
        <begin position="99"/>
        <end position="126"/>
    </location>
</feature>